<dbReference type="PANTHER" id="PTHR44103:SF1">
    <property type="entry name" value="PROPROTEIN CONVERTASE P"/>
    <property type="match status" value="1"/>
</dbReference>
<keyword evidence="1" id="KW-0732">Signal</keyword>
<sequence length="472" mass="53225">MAEGQKLAQKYCSTCHLPVEPSLLDKETWKNQVLPAMAKQLGLEVWQNNHYFQNEKSSISQGDWMKIIAYYDSLAPVKLPQTKAPTAPKNDWAIFSLKSPKNDTNFIATTTLVSINNKDHNIYTNSSENPDLFKWDSNLNKTLAAKLPSPAVNVLFSDNRNILTLIGEMKALDIPNGEIIQLDNTQKSTSITSNLIRPIQTLSADFNKDGSTDYVVCSFGHNKGGLYLLKQLPENKFEKTPIREIAGATQAITGDFNKDGWPDIMALFAHADEGIWIFLNDQKGGFKTENILRFPPVFGSSSFQLADMNKDGNPDIIYTAGDNSDYSRILKPYHGVYIYINTGNFNEGNLHFKKTYFYPLHGATKVIAKDFDRDGDIDLATISFFADFQNNPSGSFLYFEQNTTKTSLNFIPHAMPINKLGRWICMDAEDMDGDGDQDLVLGNYSKGFLNQENFKPDWDVHVPFIILENKRF</sequence>
<evidence type="ECO:0000313" key="2">
    <source>
        <dbReference type="EMBL" id="MBE9461069.1"/>
    </source>
</evidence>
<dbReference type="InterPro" id="IPR028994">
    <property type="entry name" value="Integrin_alpha_N"/>
</dbReference>
<keyword evidence="3" id="KW-1185">Reference proteome</keyword>
<comment type="caution">
    <text evidence="2">The sequence shown here is derived from an EMBL/GenBank/DDBJ whole genome shotgun (WGS) entry which is preliminary data.</text>
</comment>
<dbReference type="InterPro" id="IPR013517">
    <property type="entry name" value="FG-GAP"/>
</dbReference>
<dbReference type="EMBL" id="JACYGY010000001">
    <property type="protein sequence ID" value="MBE9461069.1"/>
    <property type="molecule type" value="Genomic_DNA"/>
</dbReference>
<gene>
    <name evidence="2" type="ORF">IEE83_04165</name>
</gene>
<dbReference type="Gene3D" id="2.130.10.130">
    <property type="entry name" value="Integrin alpha, N-terminal"/>
    <property type="match status" value="2"/>
</dbReference>
<dbReference type="SUPFAM" id="SSF69318">
    <property type="entry name" value="Integrin alpha N-terminal domain"/>
    <property type="match status" value="1"/>
</dbReference>
<protein>
    <submittedName>
        <fullName evidence="2">VCBS repeat-containing protein</fullName>
    </submittedName>
</protein>
<accession>A0ABR9W6I2</accession>
<proteinExistence type="predicted"/>
<organism evidence="2 3">
    <name type="scientific">Dyadobacter subterraneus</name>
    <dbReference type="NCBI Taxonomy" id="2773304"/>
    <lineage>
        <taxon>Bacteria</taxon>
        <taxon>Pseudomonadati</taxon>
        <taxon>Bacteroidota</taxon>
        <taxon>Cytophagia</taxon>
        <taxon>Cytophagales</taxon>
        <taxon>Spirosomataceae</taxon>
        <taxon>Dyadobacter</taxon>
    </lineage>
</organism>
<reference evidence="3" key="1">
    <citation type="submission" date="2023-07" db="EMBL/GenBank/DDBJ databases">
        <title>Dyadobacter sp. nov 'subterranea' isolated from contaminted grondwater.</title>
        <authorList>
            <person name="Szabo I."/>
            <person name="Al-Omari J."/>
            <person name="Szerdahelyi S.G."/>
            <person name="Rado J."/>
        </authorList>
    </citation>
    <scope>NUCLEOTIDE SEQUENCE [LARGE SCALE GENOMIC DNA]</scope>
    <source>
        <strain evidence="3">UP-52</strain>
    </source>
</reference>
<evidence type="ECO:0000313" key="3">
    <source>
        <dbReference type="Proteomes" id="UP000634134"/>
    </source>
</evidence>
<name>A0ABR9W6I2_9BACT</name>
<evidence type="ECO:0000256" key="1">
    <source>
        <dbReference type="ARBA" id="ARBA00022729"/>
    </source>
</evidence>
<dbReference type="RefSeq" id="WP_194119363.1">
    <property type="nucleotide sequence ID" value="NZ_JACYGY010000001.1"/>
</dbReference>
<dbReference type="PANTHER" id="PTHR44103">
    <property type="entry name" value="PROPROTEIN CONVERTASE P"/>
    <property type="match status" value="1"/>
</dbReference>
<dbReference type="Proteomes" id="UP000634134">
    <property type="component" value="Unassembled WGS sequence"/>
</dbReference>
<dbReference type="Pfam" id="PF13517">
    <property type="entry name" value="FG-GAP_3"/>
    <property type="match status" value="1"/>
</dbReference>